<dbReference type="AlphaFoldDB" id="A0AA88GRA6"/>
<comment type="caution">
    <text evidence="1">The sequence shown here is derived from an EMBL/GenBank/DDBJ whole genome shotgun (WGS) entry which is preliminary data.</text>
</comment>
<reference evidence="1 2" key="1">
    <citation type="journal article" date="2018" name="BMC Genomics">
        <title>The genome of Naegleria lovaniensis, the basis for a comparative approach to unravel pathogenicity factors of the human pathogenic amoeba N. fowleri.</title>
        <authorList>
            <person name="Liechti N."/>
            <person name="Schurch N."/>
            <person name="Bruggmann R."/>
            <person name="Wittwer M."/>
        </authorList>
    </citation>
    <scope>NUCLEOTIDE SEQUENCE [LARGE SCALE GENOMIC DNA]</scope>
    <source>
        <strain evidence="1 2">ATCC 30569</strain>
    </source>
</reference>
<evidence type="ECO:0000313" key="1">
    <source>
        <dbReference type="EMBL" id="KAG2382882.1"/>
    </source>
</evidence>
<keyword evidence="2" id="KW-1185">Reference proteome</keyword>
<name>A0AA88GRA6_NAELO</name>
<gene>
    <name evidence="1" type="ORF">C9374_004849</name>
</gene>
<organism evidence="1 2">
    <name type="scientific">Naegleria lovaniensis</name>
    <name type="common">Amoeba</name>
    <dbReference type="NCBI Taxonomy" id="51637"/>
    <lineage>
        <taxon>Eukaryota</taxon>
        <taxon>Discoba</taxon>
        <taxon>Heterolobosea</taxon>
        <taxon>Tetramitia</taxon>
        <taxon>Eutetramitia</taxon>
        <taxon>Vahlkampfiidae</taxon>
        <taxon>Naegleria</taxon>
    </lineage>
</organism>
<dbReference type="EMBL" id="PYSW02000022">
    <property type="protein sequence ID" value="KAG2382882.1"/>
    <property type="molecule type" value="Genomic_DNA"/>
</dbReference>
<dbReference type="GeneID" id="68097304"/>
<accession>A0AA88GRA6</accession>
<dbReference type="Proteomes" id="UP000816034">
    <property type="component" value="Unassembled WGS sequence"/>
</dbReference>
<protein>
    <submittedName>
        <fullName evidence="1">Uncharacterized protein</fullName>
    </submittedName>
</protein>
<sequence length="253" mass="28733">MFLRTSSPLMEEKIVAKVFFYAKQKKQQNSGVSASVEAPGNLFRLEEQHQPLNSSMESTKKKSYDEIRKIVLPGSFVEFNNQVMLSLSRDSNVCGSNRCSNNMDDQDCSSSASKQYLSDHTPMSIINSSKKNFGVTFKYQSGDEWINFASEDEYQKALLVAKQQKSLRVKVYYKKHLFKSAAHRASRHEKIQKQQQPVNHTFTISVDFQDLQKLLRESAQSDETINAHSTGSASENMFAFWDNAESASVEIQA</sequence>
<dbReference type="RefSeq" id="XP_044548561.1">
    <property type="nucleotide sequence ID" value="XM_044694533.1"/>
</dbReference>
<evidence type="ECO:0000313" key="2">
    <source>
        <dbReference type="Proteomes" id="UP000816034"/>
    </source>
</evidence>
<proteinExistence type="predicted"/>